<organism evidence="1">
    <name type="scientific">Blackfly microvirus SF02</name>
    <dbReference type="NCBI Taxonomy" id="2576452"/>
    <lineage>
        <taxon>Viruses</taxon>
        <taxon>Monodnaviria</taxon>
        <taxon>Sangervirae</taxon>
        <taxon>Phixviricota</taxon>
        <taxon>Malgrandaviricetes</taxon>
        <taxon>Petitvirales</taxon>
        <taxon>Microviridae</taxon>
        <taxon>Microvirus</taxon>
    </lineage>
</organism>
<dbReference type="EMBL" id="MK249192">
    <property type="protein sequence ID" value="QCQ84928.1"/>
    <property type="molecule type" value="Genomic_DNA"/>
</dbReference>
<dbReference type="Proteomes" id="UP000324370">
    <property type="component" value="Segment"/>
</dbReference>
<sequence length="114" mass="12924">MGSGGAREGPRLAYSGRCREPASSTWWGSRRLRWVGVSRPAHIFLDVYVLTDTQCHVRRWFGGIVLHFKEQSCDVISFRVLSRSVCLRVLALLLIRRICRSVSLCAVVFACELL</sequence>
<evidence type="ECO:0000313" key="1">
    <source>
        <dbReference type="EMBL" id="QCQ84928.1"/>
    </source>
</evidence>
<accession>A0A4P8PKA2</accession>
<proteinExistence type="predicted"/>
<name>A0A4P8PKA2_9VIRU</name>
<protein>
    <submittedName>
        <fullName evidence="1">Uncharacterized protein</fullName>
    </submittedName>
</protein>
<reference evidence="1" key="1">
    <citation type="submission" date="2018-12" db="EMBL/GenBank/DDBJ databases">
        <title>Singled stranded DNA viruses identified in blackflies (Austrosimulium ungulatum) sampled in New Zealand.</title>
        <authorList>
            <person name="Kraberger S."/>
            <person name="Fontenele R.S."/>
            <person name="Schmidlin K."/>
            <person name="Walters M."/>
            <person name="Varsani A."/>
        </authorList>
    </citation>
    <scope>NUCLEOTIDE SEQUENCE [LARGE SCALE GENOMIC DNA]</scope>
    <source>
        <strain evidence="1">126</strain>
    </source>
</reference>